<proteinExistence type="predicted"/>
<feature type="non-terminal residue" evidence="2">
    <location>
        <position position="1"/>
    </location>
</feature>
<evidence type="ECO:0000256" key="1">
    <source>
        <dbReference type="SAM" id="MobiDB-lite"/>
    </source>
</evidence>
<dbReference type="STRING" id="1379903.ATO8_21211"/>
<feature type="compositionally biased region" description="Basic residues" evidence="1">
    <location>
        <begin position="61"/>
        <end position="75"/>
    </location>
</feature>
<evidence type="ECO:0000313" key="2">
    <source>
        <dbReference type="EMBL" id="ETW10624.1"/>
    </source>
</evidence>
<protein>
    <submittedName>
        <fullName evidence="2">Uncharacterized protein</fullName>
    </submittedName>
</protein>
<evidence type="ECO:0000313" key="3">
    <source>
        <dbReference type="Proteomes" id="UP000019063"/>
    </source>
</evidence>
<dbReference type="EMBL" id="AQQW01000036">
    <property type="protein sequence ID" value="ETW10624.1"/>
    <property type="molecule type" value="Genomic_DNA"/>
</dbReference>
<name>W4HD17_9RHOB</name>
<sequence>EAGALRKGWASMTDDQWDALAVERGGAPEAPQGDLFDAELPLAAAVDGRRNDETAPNRLAKPARRRRKPGWKAYQ</sequence>
<gene>
    <name evidence="2" type="ORF">ATO8_21211</name>
</gene>
<dbReference type="Proteomes" id="UP000019063">
    <property type="component" value="Unassembled WGS sequence"/>
</dbReference>
<reference evidence="2 3" key="1">
    <citation type="journal article" date="2014" name="Antonie Van Leeuwenhoek">
        <title>Roseivivax atlanticus sp. nov., isolated from surface seawater of the Atlantic Ocean.</title>
        <authorList>
            <person name="Li G."/>
            <person name="Lai Q."/>
            <person name="Liu X."/>
            <person name="Sun F."/>
            <person name="Shao Z."/>
        </authorList>
    </citation>
    <scope>NUCLEOTIDE SEQUENCE [LARGE SCALE GENOMIC DNA]</scope>
    <source>
        <strain evidence="2 3">22II-s10s</strain>
    </source>
</reference>
<keyword evidence="3" id="KW-1185">Reference proteome</keyword>
<feature type="region of interest" description="Disordered" evidence="1">
    <location>
        <begin position="46"/>
        <end position="75"/>
    </location>
</feature>
<dbReference type="AlphaFoldDB" id="W4HD17"/>
<organism evidence="2 3">
    <name type="scientific">Roseivivax marinus</name>
    <dbReference type="NCBI Taxonomy" id="1379903"/>
    <lineage>
        <taxon>Bacteria</taxon>
        <taxon>Pseudomonadati</taxon>
        <taxon>Pseudomonadota</taxon>
        <taxon>Alphaproteobacteria</taxon>
        <taxon>Rhodobacterales</taxon>
        <taxon>Roseobacteraceae</taxon>
        <taxon>Roseivivax</taxon>
    </lineage>
</organism>
<comment type="caution">
    <text evidence="2">The sequence shown here is derived from an EMBL/GenBank/DDBJ whole genome shotgun (WGS) entry which is preliminary data.</text>
</comment>
<accession>W4HD17</accession>